<dbReference type="Pfam" id="PF04977">
    <property type="entry name" value="DivIC"/>
    <property type="match status" value="1"/>
</dbReference>
<evidence type="ECO:0000313" key="4">
    <source>
        <dbReference type="Proteomes" id="UP000636458"/>
    </source>
</evidence>
<accession>A0A934SKG6</accession>
<protein>
    <submittedName>
        <fullName evidence="3">Septum formation initiator family protein</fullName>
    </submittedName>
</protein>
<keyword evidence="2" id="KW-1133">Transmembrane helix</keyword>
<dbReference type="Proteomes" id="UP000636458">
    <property type="component" value="Unassembled WGS sequence"/>
</dbReference>
<proteinExistence type="predicted"/>
<keyword evidence="1" id="KW-0175">Coiled coil</keyword>
<name>A0A934SKG6_9MICO</name>
<sequence>MARTPRSAHPKTPRIRTERVAVRMPEEGAHGQWLRSIRLSGFTIIALGLIVLAVVVLAPSLRIYIEQRQQIAALQAAVQDAKNSVGELKQQNARWDDPTYIEAQARERLDYVFPGDFSFLVIDDGATAPATTAQPISKDIQTTKVDWVQSMLSSVFTAGLSDAPRNELIAPTIGVPTPTGSPTP</sequence>
<feature type="transmembrane region" description="Helical" evidence="2">
    <location>
        <begin position="42"/>
        <end position="65"/>
    </location>
</feature>
<reference evidence="3" key="1">
    <citation type="submission" date="2021-01" db="EMBL/GenBank/DDBJ databases">
        <title>Lacisediminihabitans sp. nov. strain G11-30, isolated from Antarctic Soil.</title>
        <authorList>
            <person name="Li J."/>
        </authorList>
    </citation>
    <scope>NUCLEOTIDE SEQUENCE</scope>
    <source>
        <strain evidence="3">G11-30</strain>
    </source>
</reference>
<keyword evidence="4" id="KW-1185">Reference proteome</keyword>
<evidence type="ECO:0000313" key="3">
    <source>
        <dbReference type="EMBL" id="MBK4347233.1"/>
    </source>
</evidence>
<dbReference type="AlphaFoldDB" id="A0A934SKG6"/>
<feature type="coiled-coil region" evidence="1">
    <location>
        <begin position="64"/>
        <end position="91"/>
    </location>
</feature>
<evidence type="ECO:0000256" key="1">
    <source>
        <dbReference type="SAM" id="Coils"/>
    </source>
</evidence>
<keyword evidence="2" id="KW-0472">Membrane</keyword>
<keyword evidence="2" id="KW-0812">Transmembrane</keyword>
<evidence type="ECO:0000256" key="2">
    <source>
        <dbReference type="SAM" id="Phobius"/>
    </source>
</evidence>
<dbReference type="RefSeq" id="WP_200555596.1">
    <property type="nucleotide sequence ID" value="NZ_JAEPES010000002.1"/>
</dbReference>
<dbReference type="EMBL" id="JAEPES010000002">
    <property type="protein sequence ID" value="MBK4347233.1"/>
    <property type="molecule type" value="Genomic_DNA"/>
</dbReference>
<gene>
    <name evidence="3" type="ORF">IV501_06265</name>
</gene>
<comment type="caution">
    <text evidence="3">The sequence shown here is derived from an EMBL/GenBank/DDBJ whole genome shotgun (WGS) entry which is preliminary data.</text>
</comment>
<dbReference type="InterPro" id="IPR007060">
    <property type="entry name" value="FtsL/DivIC"/>
</dbReference>
<organism evidence="3 4">
    <name type="scientific">Lacisediminihabitans changchengi</name>
    <dbReference type="NCBI Taxonomy" id="2787634"/>
    <lineage>
        <taxon>Bacteria</taxon>
        <taxon>Bacillati</taxon>
        <taxon>Actinomycetota</taxon>
        <taxon>Actinomycetes</taxon>
        <taxon>Micrococcales</taxon>
        <taxon>Microbacteriaceae</taxon>
        <taxon>Lacisediminihabitans</taxon>
    </lineage>
</organism>